<dbReference type="Pfam" id="PF06580">
    <property type="entry name" value="His_kinase"/>
    <property type="match status" value="1"/>
</dbReference>
<accession>A0ABS7PRB2</accession>
<dbReference type="Gene3D" id="3.30.565.10">
    <property type="entry name" value="Histidine kinase-like ATPase, C-terminal domain"/>
    <property type="match status" value="1"/>
</dbReference>
<keyword evidence="1" id="KW-0472">Membrane</keyword>
<gene>
    <name evidence="4" type="ORF">K7G82_16365</name>
</gene>
<name>A0ABS7PRB2_9SPHN</name>
<evidence type="ECO:0000259" key="2">
    <source>
        <dbReference type="Pfam" id="PF02518"/>
    </source>
</evidence>
<dbReference type="PANTHER" id="PTHR34220:SF9">
    <property type="entry name" value="SIGNAL TRANSDUCTION HISTIDINE KINASE INTERNAL REGION DOMAIN-CONTAINING PROTEIN"/>
    <property type="match status" value="1"/>
</dbReference>
<dbReference type="SUPFAM" id="SSF55874">
    <property type="entry name" value="ATPase domain of HSP90 chaperone/DNA topoisomerase II/histidine kinase"/>
    <property type="match status" value="1"/>
</dbReference>
<proteinExistence type="predicted"/>
<sequence length="359" mass="39775">MTTEVASGRASAFDRRSWWREAGWIGVLYWVGAFLLAGALDEALGQELFGKMMLFALGLGLAALMAPVLMRTRRLSFPLQALIGLLLAIAATAIYVAADIALFRYDYFTDWGSYTVRVIAGNALFRWWIFFGWACLLLGLTYSHEIRDRDARLSAAREEALAAQMRALRYQINPHFLFNTLNSLRGLIEEGASARAGRMVQSLSHFLRATLTLDPMHDVRLDDELALQQGYLEIERERFADRMSVVIELAEGCGDALVPSLILQPLVENAVRYGVGETPGKVRIAIRAWRDGDRLNVMIENDMPAGGAPAHRGGTGIGLRNVRERIASRFSDDARFTHGPAGSTVYRAILDLPFRPAGG</sequence>
<feature type="domain" description="Signal transduction histidine kinase internal region" evidence="3">
    <location>
        <begin position="163"/>
        <end position="242"/>
    </location>
</feature>
<protein>
    <submittedName>
        <fullName evidence="4">Histidine kinase</fullName>
    </submittedName>
</protein>
<dbReference type="InterPro" id="IPR050640">
    <property type="entry name" value="Bact_2-comp_sensor_kinase"/>
</dbReference>
<keyword evidence="1" id="KW-0812">Transmembrane</keyword>
<dbReference type="GO" id="GO:0016301">
    <property type="term" value="F:kinase activity"/>
    <property type="evidence" value="ECO:0007669"/>
    <property type="project" value="UniProtKB-KW"/>
</dbReference>
<dbReference type="Pfam" id="PF02518">
    <property type="entry name" value="HATPase_c"/>
    <property type="match status" value="1"/>
</dbReference>
<keyword evidence="4" id="KW-0808">Transferase</keyword>
<feature type="transmembrane region" description="Helical" evidence="1">
    <location>
        <begin position="82"/>
        <end position="105"/>
    </location>
</feature>
<dbReference type="EMBL" id="JAINVV010000008">
    <property type="protein sequence ID" value="MBY8823880.1"/>
    <property type="molecule type" value="Genomic_DNA"/>
</dbReference>
<evidence type="ECO:0000259" key="3">
    <source>
        <dbReference type="Pfam" id="PF06580"/>
    </source>
</evidence>
<reference evidence="4 5" key="1">
    <citation type="submission" date="2021-08" db="EMBL/GenBank/DDBJ databases">
        <authorList>
            <person name="Tuo L."/>
        </authorList>
    </citation>
    <scope>NUCLEOTIDE SEQUENCE [LARGE SCALE GENOMIC DNA]</scope>
    <source>
        <strain evidence="4 5">JCM 31229</strain>
    </source>
</reference>
<dbReference type="InterPro" id="IPR010559">
    <property type="entry name" value="Sig_transdc_His_kin_internal"/>
</dbReference>
<dbReference type="Proteomes" id="UP000706039">
    <property type="component" value="Unassembled WGS sequence"/>
</dbReference>
<evidence type="ECO:0000313" key="4">
    <source>
        <dbReference type="EMBL" id="MBY8823880.1"/>
    </source>
</evidence>
<evidence type="ECO:0000313" key="5">
    <source>
        <dbReference type="Proteomes" id="UP000706039"/>
    </source>
</evidence>
<feature type="transmembrane region" description="Helical" evidence="1">
    <location>
        <begin position="52"/>
        <end position="70"/>
    </location>
</feature>
<keyword evidence="4" id="KW-0418">Kinase</keyword>
<organism evidence="4 5">
    <name type="scientific">Sphingomonas colocasiae</name>
    <dbReference type="NCBI Taxonomy" id="1848973"/>
    <lineage>
        <taxon>Bacteria</taxon>
        <taxon>Pseudomonadati</taxon>
        <taxon>Pseudomonadota</taxon>
        <taxon>Alphaproteobacteria</taxon>
        <taxon>Sphingomonadales</taxon>
        <taxon>Sphingomonadaceae</taxon>
        <taxon>Sphingomonas</taxon>
    </lineage>
</organism>
<dbReference type="PANTHER" id="PTHR34220">
    <property type="entry name" value="SENSOR HISTIDINE KINASE YPDA"/>
    <property type="match status" value="1"/>
</dbReference>
<keyword evidence="1" id="KW-1133">Transmembrane helix</keyword>
<comment type="caution">
    <text evidence="4">The sequence shown here is derived from an EMBL/GenBank/DDBJ whole genome shotgun (WGS) entry which is preliminary data.</text>
</comment>
<dbReference type="RefSeq" id="WP_222990989.1">
    <property type="nucleotide sequence ID" value="NZ_JAINVV010000008.1"/>
</dbReference>
<evidence type="ECO:0000256" key="1">
    <source>
        <dbReference type="SAM" id="Phobius"/>
    </source>
</evidence>
<feature type="domain" description="Histidine kinase/HSP90-like ATPase" evidence="2">
    <location>
        <begin position="259"/>
        <end position="352"/>
    </location>
</feature>
<feature type="transmembrane region" description="Helical" evidence="1">
    <location>
        <begin position="21"/>
        <end position="40"/>
    </location>
</feature>
<keyword evidence="5" id="KW-1185">Reference proteome</keyword>
<dbReference type="InterPro" id="IPR036890">
    <property type="entry name" value="HATPase_C_sf"/>
</dbReference>
<feature type="transmembrane region" description="Helical" evidence="1">
    <location>
        <begin position="125"/>
        <end position="143"/>
    </location>
</feature>
<dbReference type="InterPro" id="IPR003594">
    <property type="entry name" value="HATPase_dom"/>
</dbReference>